<accession>A0AA35ZRU5</accession>
<dbReference type="AlphaFoldDB" id="A0AA35ZRU5"/>
<dbReference type="Pfam" id="PF02181">
    <property type="entry name" value="FH2"/>
    <property type="match status" value="1"/>
</dbReference>
<sequence>MTLMHYLCKVLAAKSLALLDFHVDLVSLEAATKIQLKSLAEEMQAIIKGLEKILNQFISIGESEVGNVDALTLYFGEDSPRCPFKQVTQTLLNFVRLFRKAHEENYKQAELEKKKAQKEEPEKGMVVHVVSFPQLVADGDGDSEPREACQRLDLPSLRFVQPPANPLELHSLAFSWKLF</sequence>
<comment type="similarity">
    <text evidence="1">Belongs to the formin-like family. Class-II subfamily.</text>
</comment>
<organism evidence="3 4">
    <name type="scientific">Lactuca saligna</name>
    <name type="common">Willowleaf lettuce</name>
    <dbReference type="NCBI Taxonomy" id="75948"/>
    <lineage>
        <taxon>Eukaryota</taxon>
        <taxon>Viridiplantae</taxon>
        <taxon>Streptophyta</taxon>
        <taxon>Embryophyta</taxon>
        <taxon>Tracheophyta</taxon>
        <taxon>Spermatophyta</taxon>
        <taxon>Magnoliopsida</taxon>
        <taxon>eudicotyledons</taxon>
        <taxon>Gunneridae</taxon>
        <taxon>Pentapetalae</taxon>
        <taxon>asterids</taxon>
        <taxon>campanulids</taxon>
        <taxon>Asterales</taxon>
        <taxon>Asteraceae</taxon>
        <taxon>Cichorioideae</taxon>
        <taxon>Cichorieae</taxon>
        <taxon>Lactucinae</taxon>
        <taxon>Lactuca</taxon>
    </lineage>
</organism>
<name>A0AA35ZRU5_LACSI</name>
<evidence type="ECO:0000256" key="1">
    <source>
        <dbReference type="ARBA" id="ARBA00006468"/>
    </source>
</evidence>
<evidence type="ECO:0000259" key="2">
    <source>
        <dbReference type="Pfam" id="PF02181"/>
    </source>
</evidence>
<dbReference type="Proteomes" id="UP001177003">
    <property type="component" value="Chromosome 8"/>
</dbReference>
<dbReference type="SUPFAM" id="SSF101447">
    <property type="entry name" value="Formin homology 2 domain (FH2 domain)"/>
    <property type="match status" value="1"/>
</dbReference>
<dbReference type="EMBL" id="OX465084">
    <property type="protein sequence ID" value="CAI9297740.1"/>
    <property type="molecule type" value="Genomic_DNA"/>
</dbReference>
<gene>
    <name evidence="3" type="ORF">LSALG_LOCUS36527</name>
</gene>
<keyword evidence="4" id="KW-1185">Reference proteome</keyword>
<dbReference type="InterPro" id="IPR051144">
    <property type="entry name" value="Formin_homology_domain"/>
</dbReference>
<dbReference type="InterPro" id="IPR042201">
    <property type="entry name" value="FH2_Formin_sf"/>
</dbReference>
<dbReference type="PANTHER" id="PTHR45733">
    <property type="entry name" value="FORMIN-J"/>
    <property type="match status" value="1"/>
</dbReference>
<evidence type="ECO:0000313" key="4">
    <source>
        <dbReference type="Proteomes" id="UP001177003"/>
    </source>
</evidence>
<dbReference type="Gene3D" id="1.20.58.2220">
    <property type="entry name" value="Formin, FH2 domain"/>
    <property type="match status" value="2"/>
</dbReference>
<reference evidence="3" key="1">
    <citation type="submission" date="2023-04" db="EMBL/GenBank/DDBJ databases">
        <authorList>
            <person name="Vijverberg K."/>
            <person name="Xiong W."/>
            <person name="Schranz E."/>
        </authorList>
    </citation>
    <scope>NUCLEOTIDE SEQUENCE</scope>
</reference>
<evidence type="ECO:0000313" key="3">
    <source>
        <dbReference type="EMBL" id="CAI9297740.1"/>
    </source>
</evidence>
<protein>
    <recommendedName>
        <fullName evidence="2">FH2 domain-containing protein</fullName>
    </recommendedName>
</protein>
<feature type="domain" description="FH2" evidence="2">
    <location>
        <begin position="1"/>
        <end position="57"/>
    </location>
</feature>
<proteinExistence type="inferred from homology"/>
<dbReference type="InterPro" id="IPR015425">
    <property type="entry name" value="FH2_Formin"/>
</dbReference>
<dbReference type="PANTHER" id="PTHR45733:SF10">
    <property type="entry name" value="FORMIN-LIKE PROTEIN 15A-RELATED"/>
    <property type="match status" value="1"/>
</dbReference>